<name>A0A095B5Q1_9PROT</name>
<dbReference type="InterPro" id="IPR009826">
    <property type="entry name" value="DNA_circ_N"/>
</dbReference>
<accession>A0A095B5Q1</accession>
<sequence length="474" mass="48436">MSGALSGLTSLSGLGAGSLGSQTNVLGGLLGGAVGSALSVAAWRGVTFWMPNSQDEAGRRVLQVWFPGRDDYRAQDFGSLDGMIRVSGLIIGDDYVIRAQRMRTALMQAGAGTLVHPWWGAIQCRLMQTGTISFADGEIRMARFQATFVRVPVQSTSKGLFADIEDTLTSVLTQADALVDQAVLTCRSVLSTLTLPLALVSAVSSTIGVTQGVWDAATGSTAALPVRTAAAAPLAALSAGVPVPVANSDTSYADSVATVLSGVPAAVAQAVSPTASAAIAPADAVSGVDADDIDPAVATTLLMTATESLRTAGQTAAAQAADPASVRGLMMASTLVTAAQAVAAASSLSYTSQDDALTWRDRLLAMLDTLIDDIETLAGTAGAAVPISGMLGAIRDCKAAITADISERLGRLPAVIAVTVPRQMSAWLVAYAVAGDNTSEVEEVWTDMVQRNGLRHPAVTSPGVIRVLQPGDVA</sequence>
<protein>
    <submittedName>
        <fullName evidence="2">Phage tail/DNA circulation protein</fullName>
    </submittedName>
</protein>
<gene>
    <name evidence="2" type="ORF">AtDm6_1261</name>
</gene>
<reference evidence="2 3" key="1">
    <citation type="submission" date="2014-06" db="EMBL/GenBank/DDBJ databases">
        <title>Functional and comparative genomic analyses of the Drosophila gut microbiota identify candidate symbiosis factors.</title>
        <authorList>
            <person name="Newell P.D."/>
            <person name="Chaston J.M."/>
            <person name="Douglas A.E."/>
        </authorList>
    </citation>
    <scope>NUCLEOTIDE SEQUENCE [LARGE SCALE GENOMIC DNA]</scope>
    <source>
        <strain evidence="2 3">DmCS_006</strain>
    </source>
</reference>
<dbReference type="RefSeq" id="WP_052051265.1">
    <property type="nucleotide sequence ID" value="NZ_JAUYUW010000001.1"/>
</dbReference>
<dbReference type="GeneID" id="89479025"/>
<evidence type="ECO:0000313" key="2">
    <source>
        <dbReference type="EMBL" id="KGB24263.1"/>
    </source>
</evidence>
<dbReference type="Pfam" id="PF07157">
    <property type="entry name" value="DNA_circ_N"/>
    <property type="match status" value="1"/>
</dbReference>
<dbReference type="PATRIC" id="fig|104102.7.peg.1251"/>
<dbReference type="STRING" id="104102.AtDm6_1261"/>
<comment type="caution">
    <text evidence="2">The sequence shown here is derived from an EMBL/GenBank/DDBJ whole genome shotgun (WGS) entry which is preliminary data.</text>
</comment>
<dbReference type="AlphaFoldDB" id="A0A095B5Q1"/>
<keyword evidence="3" id="KW-1185">Reference proteome</keyword>
<evidence type="ECO:0000313" key="3">
    <source>
        <dbReference type="Proteomes" id="UP000029448"/>
    </source>
</evidence>
<organism evidence="2 3">
    <name type="scientific">Acetobacter tropicalis</name>
    <dbReference type="NCBI Taxonomy" id="104102"/>
    <lineage>
        <taxon>Bacteria</taxon>
        <taxon>Pseudomonadati</taxon>
        <taxon>Pseudomonadota</taxon>
        <taxon>Alphaproteobacteria</taxon>
        <taxon>Acetobacterales</taxon>
        <taxon>Acetobacteraceae</taxon>
        <taxon>Acetobacter</taxon>
    </lineage>
</organism>
<proteinExistence type="predicted"/>
<evidence type="ECO:0000259" key="1">
    <source>
        <dbReference type="Pfam" id="PF07157"/>
    </source>
</evidence>
<feature type="domain" description="DNA circulation N-terminal" evidence="1">
    <location>
        <begin position="39"/>
        <end position="123"/>
    </location>
</feature>
<dbReference type="Proteomes" id="UP000029448">
    <property type="component" value="Unassembled WGS sequence"/>
</dbReference>
<dbReference type="EMBL" id="JOKM01000048">
    <property type="protein sequence ID" value="KGB24263.1"/>
    <property type="molecule type" value="Genomic_DNA"/>
</dbReference>